<proteinExistence type="predicted"/>
<dbReference type="EMBL" id="JAJAGQ010000017">
    <property type="protein sequence ID" value="KAJ8538101.1"/>
    <property type="molecule type" value="Genomic_DNA"/>
</dbReference>
<organism evidence="1 2">
    <name type="scientific">Anisodus acutangulus</name>
    <dbReference type="NCBI Taxonomy" id="402998"/>
    <lineage>
        <taxon>Eukaryota</taxon>
        <taxon>Viridiplantae</taxon>
        <taxon>Streptophyta</taxon>
        <taxon>Embryophyta</taxon>
        <taxon>Tracheophyta</taxon>
        <taxon>Spermatophyta</taxon>
        <taxon>Magnoliopsida</taxon>
        <taxon>eudicotyledons</taxon>
        <taxon>Gunneridae</taxon>
        <taxon>Pentapetalae</taxon>
        <taxon>asterids</taxon>
        <taxon>lamiids</taxon>
        <taxon>Solanales</taxon>
        <taxon>Solanaceae</taxon>
        <taxon>Solanoideae</taxon>
        <taxon>Hyoscyameae</taxon>
        <taxon>Anisodus</taxon>
    </lineage>
</organism>
<protein>
    <submittedName>
        <fullName evidence="1">Uncharacterized protein</fullName>
    </submittedName>
</protein>
<gene>
    <name evidence="1" type="ORF">K7X08_014641</name>
</gene>
<sequence>MLLFVNERTTTVVELVDFYREQIFIKGDFVLANSFLISSLMLLDVKNHLYQSVSFNQLPKKKHEVLLA</sequence>
<evidence type="ECO:0000313" key="1">
    <source>
        <dbReference type="EMBL" id="KAJ8538101.1"/>
    </source>
</evidence>
<keyword evidence="2" id="KW-1185">Reference proteome</keyword>
<accession>A0A9Q1LLI8</accession>
<dbReference type="Proteomes" id="UP001152561">
    <property type="component" value="Unassembled WGS sequence"/>
</dbReference>
<dbReference type="AlphaFoldDB" id="A0A9Q1LLI8"/>
<reference evidence="2" key="1">
    <citation type="journal article" date="2023" name="Proc. Natl. Acad. Sci. U.S.A.">
        <title>Genomic and structural basis for evolution of tropane alkaloid biosynthesis.</title>
        <authorList>
            <person name="Wanga Y.-J."/>
            <person name="Taina T."/>
            <person name="Yua J.-Y."/>
            <person name="Lia J."/>
            <person name="Xua B."/>
            <person name="Chenc J."/>
            <person name="D'Auriad J.C."/>
            <person name="Huanga J.-P."/>
            <person name="Huanga S.-X."/>
        </authorList>
    </citation>
    <scope>NUCLEOTIDE SEQUENCE [LARGE SCALE GENOMIC DNA]</scope>
    <source>
        <strain evidence="2">cv. KIB-2019</strain>
    </source>
</reference>
<evidence type="ECO:0000313" key="2">
    <source>
        <dbReference type="Proteomes" id="UP001152561"/>
    </source>
</evidence>
<comment type="caution">
    <text evidence="1">The sequence shown here is derived from an EMBL/GenBank/DDBJ whole genome shotgun (WGS) entry which is preliminary data.</text>
</comment>
<name>A0A9Q1LLI8_9SOLA</name>